<evidence type="ECO:0000256" key="4">
    <source>
        <dbReference type="ARBA" id="ARBA00019465"/>
    </source>
</evidence>
<keyword evidence="6 10" id="KW-0521">NADP</keyword>
<evidence type="ECO:0000313" key="14">
    <source>
        <dbReference type="Proteomes" id="UP000011223"/>
    </source>
</evidence>
<dbReference type="Proteomes" id="UP000011223">
    <property type="component" value="Unassembled WGS sequence"/>
</dbReference>
<evidence type="ECO:0000313" key="13">
    <source>
        <dbReference type="EMBL" id="EOD80910.1"/>
    </source>
</evidence>
<dbReference type="UniPathway" id="UPA00028">
    <property type="reaction ID" value="UER00004"/>
</dbReference>
<dbReference type="InterPro" id="IPR008927">
    <property type="entry name" value="6-PGluconate_DH-like_C_sf"/>
</dbReference>
<comment type="function">
    <text evidence="10">Catalyzes the NADPH-dependent reduction of ketopantoate into pantoic acid.</text>
</comment>
<dbReference type="GO" id="GO:0008677">
    <property type="term" value="F:2-dehydropantoate 2-reductase activity"/>
    <property type="evidence" value="ECO:0007669"/>
    <property type="project" value="UniProtKB-EC"/>
</dbReference>
<evidence type="ECO:0000256" key="1">
    <source>
        <dbReference type="ARBA" id="ARBA00004994"/>
    </source>
</evidence>
<dbReference type="AlphaFoldDB" id="R1IZW3"/>
<evidence type="ECO:0000256" key="3">
    <source>
        <dbReference type="ARBA" id="ARBA00013014"/>
    </source>
</evidence>
<proteinExistence type="inferred from homology"/>
<dbReference type="Pfam" id="PF08546">
    <property type="entry name" value="ApbA_C"/>
    <property type="match status" value="1"/>
</dbReference>
<comment type="caution">
    <text evidence="13">The sequence shown here is derived from an EMBL/GenBank/DDBJ whole genome shotgun (WGS) entry which is preliminary data.</text>
</comment>
<keyword evidence="5 10" id="KW-0566">Pantothenate biosynthesis</keyword>
<dbReference type="PANTHER" id="PTHR21708">
    <property type="entry name" value="PROBABLE 2-DEHYDROPANTOATE 2-REDUCTASE"/>
    <property type="match status" value="1"/>
</dbReference>
<keyword evidence="14" id="KW-1185">Reference proteome</keyword>
<dbReference type="SUPFAM" id="SSF48179">
    <property type="entry name" value="6-phosphogluconate dehydrogenase C-terminal domain-like"/>
    <property type="match status" value="1"/>
</dbReference>
<dbReference type="GO" id="GO:0005737">
    <property type="term" value="C:cytoplasm"/>
    <property type="evidence" value="ECO:0007669"/>
    <property type="project" value="TreeGrafter"/>
</dbReference>
<evidence type="ECO:0000259" key="12">
    <source>
        <dbReference type="Pfam" id="PF08546"/>
    </source>
</evidence>
<dbReference type="GO" id="GO:0015940">
    <property type="term" value="P:pantothenate biosynthetic process"/>
    <property type="evidence" value="ECO:0007669"/>
    <property type="project" value="UniProtKB-UniPathway"/>
</dbReference>
<evidence type="ECO:0000256" key="10">
    <source>
        <dbReference type="RuleBase" id="RU362068"/>
    </source>
</evidence>
<evidence type="ECO:0000256" key="2">
    <source>
        <dbReference type="ARBA" id="ARBA00007870"/>
    </source>
</evidence>
<feature type="domain" description="Ketopantoate reductase C-terminal" evidence="12">
    <location>
        <begin position="168"/>
        <end position="293"/>
    </location>
</feature>
<dbReference type="EMBL" id="ANFM02000009">
    <property type="protein sequence ID" value="EOD80910.1"/>
    <property type="molecule type" value="Genomic_DNA"/>
</dbReference>
<name>R1IZW3_9GAMM</name>
<evidence type="ECO:0000256" key="7">
    <source>
        <dbReference type="ARBA" id="ARBA00023002"/>
    </source>
</evidence>
<sequence length="301" mass="31666">MGSVIGGHLALTDNDVVLINIDPEFVEAVNKSGLILETGNAEHIVKVLAVTETQHLEPFDLVIVLVKSFHTQAAIESAINLVGENTMVMSLQNGLGQESLLSEVVGREHVIAGKTYVGGMMLTPGKVKAGVADKETIIGEIDGQLTPRIKEVERIFNDAGLKTVATDNIMGAMWDKLLINVAAGALSAITGLNFGNLYDIPSIKQTGVEAVAEAMRVASALGVTLSLADPEEAWVKASAGLPFDFKPSVLQSIENGMTTEIDFINGFVVSQGKAVGIPTPVNATLVACLKGVERGLNPKKA</sequence>
<dbReference type="eggNOG" id="COG1893">
    <property type="taxonomic scope" value="Bacteria"/>
</dbReference>
<accession>R1IZW3</accession>
<evidence type="ECO:0000259" key="11">
    <source>
        <dbReference type="Pfam" id="PF02558"/>
    </source>
</evidence>
<dbReference type="Pfam" id="PF02558">
    <property type="entry name" value="ApbA"/>
    <property type="match status" value="1"/>
</dbReference>
<organism evidence="13 14">
    <name type="scientific">Grimontia indica</name>
    <dbReference type="NCBI Taxonomy" id="1056512"/>
    <lineage>
        <taxon>Bacteria</taxon>
        <taxon>Pseudomonadati</taxon>
        <taxon>Pseudomonadota</taxon>
        <taxon>Gammaproteobacteria</taxon>
        <taxon>Vibrionales</taxon>
        <taxon>Vibrionaceae</taxon>
        <taxon>Grimontia</taxon>
    </lineage>
</organism>
<evidence type="ECO:0000256" key="8">
    <source>
        <dbReference type="ARBA" id="ARBA00032024"/>
    </source>
</evidence>
<dbReference type="InterPro" id="IPR051402">
    <property type="entry name" value="KPR-Related"/>
</dbReference>
<dbReference type="Gene3D" id="3.40.50.720">
    <property type="entry name" value="NAD(P)-binding Rossmann-like Domain"/>
    <property type="match status" value="1"/>
</dbReference>
<dbReference type="InterPro" id="IPR036291">
    <property type="entry name" value="NAD(P)-bd_dom_sf"/>
</dbReference>
<dbReference type="InterPro" id="IPR003710">
    <property type="entry name" value="ApbA"/>
</dbReference>
<dbReference type="InterPro" id="IPR013328">
    <property type="entry name" value="6PGD_dom2"/>
</dbReference>
<comment type="pathway">
    <text evidence="1 10">Cofactor biosynthesis; (R)-pantothenate biosynthesis; (R)-pantoate from 3-methyl-2-oxobutanoate: step 2/2.</text>
</comment>
<evidence type="ECO:0000256" key="5">
    <source>
        <dbReference type="ARBA" id="ARBA00022655"/>
    </source>
</evidence>
<evidence type="ECO:0000256" key="6">
    <source>
        <dbReference type="ARBA" id="ARBA00022857"/>
    </source>
</evidence>
<dbReference type="PANTHER" id="PTHR21708:SF26">
    <property type="entry name" value="2-DEHYDROPANTOATE 2-REDUCTASE"/>
    <property type="match status" value="1"/>
</dbReference>
<comment type="similarity">
    <text evidence="2 10">Belongs to the ketopantoate reductase family.</text>
</comment>
<dbReference type="InterPro" id="IPR013752">
    <property type="entry name" value="KPA_reductase"/>
</dbReference>
<dbReference type="EC" id="1.1.1.169" evidence="3 10"/>
<evidence type="ECO:0000256" key="9">
    <source>
        <dbReference type="ARBA" id="ARBA00048793"/>
    </source>
</evidence>
<dbReference type="NCBIfam" id="TIGR00745">
    <property type="entry name" value="apbA_panE"/>
    <property type="match status" value="1"/>
</dbReference>
<comment type="catalytic activity">
    <reaction evidence="9 10">
        <text>(R)-pantoate + NADP(+) = 2-dehydropantoate + NADPH + H(+)</text>
        <dbReference type="Rhea" id="RHEA:16233"/>
        <dbReference type="ChEBI" id="CHEBI:11561"/>
        <dbReference type="ChEBI" id="CHEBI:15378"/>
        <dbReference type="ChEBI" id="CHEBI:15980"/>
        <dbReference type="ChEBI" id="CHEBI:57783"/>
        <dbReference type="ChEBI" id="CHEBI:58349"/>
        <dbReference type="EC" id="1.1.1.169"/>
    </reaction>
</comment>
<dbReference type="SUPFAM" id="SSF51735">
    <property type="entry name" value="NAD(P)-binding Rossmann-fold domains"/>
    <property type="match status" value="1"/>
</dbReference>
<gene>
    <name evidence="13" type="ORF">D515_04889</name>
</gene>
<reference evidence="13 14" key="1">
    <citation type="journal article" date="2014" name="PLoS ONE">
        <title>Grimontia indica AK16(T), sp. nov., Isolated from a Seawater Sample Reports the Presence of Pathogenic Genes Similar to Vibrio Genus.</title>
        <authorList>
            <person name="Singh A."/>
            <person name="Vaidya B."/>
            <person name="Khatri I."/>
            <person name="Srinivas T.N."/>
            <person name="Subramanian S."/>
            <person name="Korpole S."/>
            <person name="Pinnaka A.K."/>
        </authorList>
    </citation>
    <scope>NUCLEOTIDE SEQUENCE [LARGE SCALE GENOMIC DNA]</scope>
    <source>
        <strain evidence="13 14">AK16</strain>
    </source>
</reference>
<feature type="domain" description="Ketopantoate reductase N-terminal" evidence="11">
    <location>
        <begin position="1"/>
        <end position="142"/>
    </location>
</feature>
<dbReference type="InterPro" id="IPR013332">
    <property type="entry name" value="KPR_N"/>
</dbReference>
<protein>
    <recommendedName>
        <fullName evidence="4 10">2-dehydropantoate 2-reductase</fullName>
        <ecNumber evidence="3 10">1.1.1.169</ecNumber>
    </recommendedName>
    <alternativeName>
        <fullName evidence="8 10">Ketopantoate reductase</fullName>
    </alternativeName>
</protein>
<dbReference type="Gene3D" id="1.10.1040.10">
    <property type="entry name" value="N-(1-d-carboxylethyl)-l-norvaline Dehydrogenase, domain 2"/>
    <property type="match status" value="1"/>
</dbReference>
<keyword evidence="7 10" id="KW-0560">Oxidoreductase</keyword>